<dbReference type="Proteomes" id="UP000265916">
    <property type="component" value="Unassembled WGS sequence"/>
</dbReference>
<dbReference type="InterPro" id="IPR003593">
    <property type="entry name" value="AAA+_ATPase"/>
</dbReference>
<gene>
    <name evidence="9" type="ORF">CKF58_02515</name>
</gene>
<dbReference type="RefSeq" id="WP_119530554.1">
    <property type="nucleotide sequence ID" value="NZ_JBHSSP010000006.1"/>
</dbReference>
<keyword evidence="7" id="KW-0472">Membrane</keyword>
<keyword evidence="1" id="KW-0813">Transport</keyword>
<organism evidence="9 10">
    <name type="scientific">Psittacicella hinzii</name>
    <dbReference type="NCBI Taxonomy" id="2028575"/>
    <lineage>
        <taxon>Bacteria</taxon>
        <taxon>Pseudomonadati</taxon>
        <taxon>Pseudomonadota</taxon>
        <taxon>Gammaproteobacteria</taxon>
        <taxon>Pasteurellales</taxon>
        <taxon>Psittacicellaceae</taxon>
        <taxon>Psittacicella</taxon>
    </lineage>
</organism>
<evidence type="ECO:0000256" key="1">
    <source>
        <dbReference type="ARBA" id="ARBA00022448"/>
    </source>
</evidence>
<dbReference type="Gene3D" id="3.40.50.300">
    <property type="entry name" value="P-loop containing nucleotide triphosphate hydrolases"/>
    <property type="match status" value="1"/>
</dbReference>
<evidence type="ECO:0000256" key="4">
    <source>
        <dbReference type="ARBA" id="ARBA00022741"/>
    </source>
</evidence>
<evidence type="ECO:0000256" key="5">
    <source>
        <dbReference type="ARBA" id="ARBA00022840"/>
    </source>
</evidence>
<dbReference type="PANTHER" id="PTHR42781:SF1">
    <property type="entry name" value="THIAMINE IMPORT ATP-BINDING PROTEIN THIQ"/>
    <property type="match status" value="1"/>
</dbReference>
<keyword evidence="3" id="KW-0997">Cell inner membrane</keyword>
<reference evidence="9 10" key="1">
    <citation type="submission" date="2017-08" db="EMBL/GenBank/DDBJ databases">
        <title>Reclassification of Bisgaard taxon 37 and 44.</title>
        <authorList>
            <person name="Christensen H."/>
        </authorList>
    </citation>
    <scope>NUCLEOTIDE SEQUENCE [LARGE SCALE GENOMIC DNA]</scope>
    <source>
        <strain evidence="9 10">111</strain>
    </source>
</reference>
<feature type="domain" description="ABC transporter" evidence="8">
    <location>
        <begin position="3"/>
        <end position="214"/>
    </location>
</feature>
<keyword evidence="6" id="KW-1278">Translocase</keyword>
<keyword evidence="5" id="KW-0067">ATP-binding</keyword>
<dbReference type="OrthoDB" id="9802264at2"/>
<name>A0A3A1YNN8_9GAMM</name>
<dbReference type="InterPro" id="IPR003439">
    <property type="entry name" value="ABC_transporter-like_ATP-bd"/>
</dbReference>
<evidence type="ECO:0000256" key="2">
    <source>
        <dbReference type="ARBA" id="ARBA00022475"/>
    </source>
</evidence>
<dbReference type="SUPFAM" id="SSF52540">
    <property type="entry name" value="P-loop containing nucleoside triphosphate hydrolases"/>
    <property type="match status" value="1"/>
</dbReference>
<evidence type="ECO:0000313" key="9">
    <source>
        <dbReference type="EMBL" id="RIY39295.1"/>
    </source>
</evidence>
<dbReference type="InterPro" id="IPR017871">
    <property type="entry name" value="ABC_transporter-like_CS"/>
</dbReference>
<keyword evidence="4" id="KW-0547">Nucleotide-binding</keyword>
<evidence type="ECO:0000313" key="10">
    <source>
        <dbReference type="Proteomes" id="UP000265916"/>
    </source>
</evidence>
<dbReference type="AlphaFoldDB" id="A0A3A1YNN8"/>
<dbReference type="SMART" id="SM00382">
    <property type="entry name" value="AAA"/>
    <property type="match status" value="1"/>
</dbReference>
<keyword evidence="2" id="KW-1003">Cell membrane</keyword>
<keyword evidence="10" id="KW-1185">Reference proteome</keyword>
<proteinExistence type="predicted"/>
<dbReference type="PROSITE" id="PS50893">
    <property type="entry name" value="ABC_TRANSPORTER_2"/>
    <property type="match status" value="1"/>
</dbReference>
<evidence type="ECO:0000256" key="7">
    <source>
        <dbReference type="ARBA" id="ARBA00023136"/>
    </source>
</evidence>
<dbReference type="InterPro" id="IPR050093">
    <property type="entry name" value="ABC_SmlMolc_Importer"/>
</dbReference>
<dbReference type="GO" id="GO:0005524">
    <property type="term" value="F:ATP binding"/>
    <property type="evidence" value="ECO:0007669"/>
    <property type="project" value="UniProtKB-KW"/>
</dbReference>
<evidence type="ECO:0000259" key="8">
    <source>
        <dbReference type="PROSITE" id="PS50893"/>
    </source>
</evidence>
<sequence length="214" mass="23981">MTIILQQVSCLRGKQEFYFDLEIPQGQKVAIVGESGAGKSTLINLIAGFIPLEKGKIFINGKDCAKLLPGQRDCVLVFQENNHFPHLNIYENVKLAFTHTKISAQQQEKQIQEMLEYLQIEAIQKQLPMNCSGGQLQRAALARGFLFPRSVLLLDEPLSALDDKNSQRVINYLAKVSQTVLIVTHDLEIVKPLVDRIITIAQGKVINDQMLKNA</sequence>
<comment type="caution">
    <text evidence="9">The sequence shown here is derived from an EMBL/GenBank/DDBJ whole genome shotgun (WGS) entry which is preliminary data.</text>
</comment>
<evidence type="ECO:0000256" key="6">
    <source>
        <dbReference type="ARBA" id="ARBA00022967"/>
    </source>
</evidence>
<dbReference type="InterPro" id="IPR027417">
    <property type="entry name" value="P-loop_NTPase"/>
</dbReference>
<protein>
    <recommendedName>
        <fullName evidence="8">ABC transporter domain-containing protein</fullName>
    </recommendedName>
</protein>
<dbReference type="GO" id="GO:0016887">
    <property type="term" value="F:ATP hydrolysis activity"/>
    <property type="evidence" value="ECO:0007669"/>
    <property type="project" value="InterPro"/>
</dbReference>
<accession>A0A3A1YNN8</accession>
<dbReference type="PANTHER" id="PTHR42781">
    <property type="entry name" value="SPERMIDINE/PUTRESCINE IMPORT ATP-BINDING PROTEIN POTA"/>
    <property type="match status" value="1"/>
</dbReference>
<dbReference type="PROSITE" id="PS00211">
    <property type="entry name" value="ABC_TRANSPORTER_1"/>
    <property type="match status" value="1"/>
</dbReference>
<dbReference type="EMBL" id="NRJG01000036">
    <property type="protein sequence ID" value="RIY39295.1"/>
    <property type="molecule type" value="Genomic_DNA"/>
</dbReference>
<evidence type="ECO:0000256" key="3">
    <source>
        <dbReference type="ARBA" id="ARBA00022519"/>
    </source>
</evidence>
<dbReference type="Pfam" id="PF00005">
    <property type="entry name" value="ABC_tran"/>
    <property type="match status" value="1"/>
</dbReference>